<dbReference type="EC" id="2.4.-.-" evidence="2"/>
<evidence type="ECO:0000259" key="1">
    <source>
        <dbReference type="Pfam" id="PF00535"/>
    </source>
</evidence>
<dbReference type="Pfam" id="PF00535">
    <property type="entry name" value="Glycos_transf_2"/>
    <property type="match status" value="1"/>
</dbReference>
<feature type="domain" description="Glycosyltransferase 2-like" evidence="1">
    <location>
        <begin position="6"/>
        <end position="124"/>
    </location>
</feature>
<evidence type="ECO:0000313" key="2">
    <source>
        <dbReference type="EMBL" id="MBV7270426.1"/>
    </source>
</evidence>
<proteinExistence type="predicted"/>
<evidence type="ECO:0000313" key="3">
    <source>
        <dbReference type="Proteomes" id="UP001138894"/>
    </source>
</evidence>
<name>A0A9X1FB83_9FLAO</name>
<dbReference type="CDD" id="cd00761">
    <property type="entry name" value="Glyco_tranf_GTA_type"/>
    <property type="match status" value="1"/>
</dbReference>
<keyword evidence="2" id="KW-0808">Transferase</keyword>
<organism evidence="2 3">
    <name type="scientific">Winogradskyella luteola</name>
    <dbReference type="NCBI Taxonomy" id="2828330"/>
    <lineage>
        <taxon>Bacteria</taxon>
        <taxon>Pseudomonadati</taxon>
        <taxon>Bacteroidota</taxon>
        <taxon>Flavobacteriia</taxon>
        <taxon>Flavobacteriales</taxon>
        <taxon>Flavobacteriaceae</taxon>
        <taxon>Winogradskyella</taxon>
    </lineage>
</organism>
<dbReference type="RefSeq" id="WP_218547564.1">
    <property type="nucleotide sequence ID" value="NZ_JAGSPD010000015.1"/>
</dbReference>
<dbReference type="PANTHER" id="PTHR22916">
    <property type="entry name" value="GLYCOSYLTRANSFERASE"/>
    <property type="match status" value="1"/>
</dbReference>
<gene>
    <name evidence="2" type="ORF">KCG49_14650</name>
</gene>
<dbReference type="PANTHER" id="PTHR22916:SF3">
    <property type="entry name" value="UDP-GLCNAC:BETAGAL BETA-1,3-N-ACETYLGLUCOSAMINYLTRANSFERASE-LIKE PROTEIN 1"/>
    <property type="match status" value="1"/>
</dbReference>
<dbReference type="AlphaFoldDB" id="A0A9X1FB83"/>
<protein>
    <submittedName>
        <fullName evidence="2">Glycosyltransferase</fullName>
        <ecNumber evidence="2">2.4.-.-</ecNumber>
    </submittedName>
</protein>
<keyword evidence="3" id="KW-1185">Reference proteome</keyword>
<dbReference type="GO" id="GO:0016758">
    <property type="term" value="F:hexosyltransferase activity"/>
    <property type="evidence" value="ECO:0007669"/>
    <property type="project" value="UniProtKB-ARBA"/>
</dbReference>
<keyword evidence="2" id="KW-0328">Glycosyltransferase</keyword>
<dbReference type="EMBL" id="JAGSPD010000015">
    <property type="protein sequence ID" value="MBV7270426.1"/>
    <property type="molecule type" value="Genomic_DNA"/>
</dbReference>
<dbReference type="Proteomes" id="UP001138894">
    <property type="component" value="Unassembled WGS sequence"/>
</dbReference>
<sequence>MTPFFSVVVSVYNKANFVEKTIASILRQSFSDFELIVVDDGSTDDSLKKLHSIEDERITIYPTKNQGVSAARNYGLSKAKCNYIALSDGDDIWLENHLSELKALIEAYPRCGIYATSYEKHFFERYVTQPKFSNVDHPFFGIVEDYFRTSLVDNILWTSAVAIPKQVINDGFVFDESIGCGEDIDLWIRIAKDYNVAFSSKPTAHKMIHSKDNHLSLTKNIPDLISILDKHERDEKNNPSLKAYLDINRFTIAMEAKIRNDFINYRKIKKEIDPKHLNQKLKLLLILPASILRLLKRLKFFLLKKRLYISPFR</sequence>
<reference evidence="2" key="1">
    <citation type="submission" date="2021-04" db="EMBL/GenBank/DDBJ databases">
        <authorList>
            <person name="Pira H."/>
            <person name="Risdian C."/>
            <person name="Wink J."/>
        </authorList>
    </citation>
    <scope>NUCLEOTIDE SEQUENCE</scope>
    <source>
        <strain evidence="2">WHY3</strain>
    </source>
</reference>
<dbReference type="InterPro" id="IPR001173">
    <property type="entry name" value="Glyco_trans_2-like"/>
</dbReference>
<accession>A0A9X1FB83</accession>
<comment type="caution">
    <text evidence="2">The sequence shown here is derived from an EMBL/GenBank/DDBJ whole genome shotgun (WGS) entry which is preliminary data.</text>
</comment>